<dbReference type="InterPro" id="IPR012337">
    <property type="entry name" value="RNaseH-like_sf"/>
</dbReference>
<keyword evidence="4" id="KW-1185">Reference proteome</keyword>
<dbReference type="SUPFAM" id="SSF53098">
    <property type="entry name" value="Ribonuclease H-like"/>
    <property type="match status" value="1"/>
</dbReference>
<dbReference type="InterPro" id="IPR036397">
    <property type="entry name" value="RNaseH_sf"/>
</dbReference>
<dbReference type="Gene3D" id="3.30.420.10">
    <property type="entry name" value="Ribonuclease H-like superfamily/Ribonuclease H"/>
    <property type="match status" value="1"/>
</dbReference>
<evidence type="ECO:0000313" key="4">
    <source>
        <dbReference type="Proteomes" id="UP001141806"/>
    </source>
</evidence>
<dbReference type="GO" id="GO:0003676">
    <property type="term" value="F:nucleic acid binding"/>
    <property type="evidence" value="ECO:0007669"/>
    <property type="project" value="InterPro"/>
</dbReference>
<protein>
    <recommendedName>
        <fullName evidence="2">Integrase catalytic domain-containing protein</fullName>
    </recommendedName>
</protein>
<evidence type="ECO:0000256" key="1">
    <source>
        <dbReference type="SAM" id="MobiDB-lite"/>
    </source>
</evidence>
<dbReference type="AlphaFoldDB" id="A0A9Q0L2D0"/>
<evidence type="ECO:0000313" key="3">
    <source>
        <dbReference type="EMBL" id="KAJ4980996.1"/>
    </source>
</evidence>
<proteinExistence type="predicted"/>
<comment type="caution">
    <text evidence="3">The sequence shown here is derived from an EMBL/GenBank/DDBJ whole genome shotgun (WGS) entry which is preliminary data.</text>
</comment>
<evidence type="ECO:0000259" key="2">
    <source>
        <dbReference type="PROSITE" id="PS50994"/>
    </source>
</evidence>
<name>A0A9Q0L2D0_9MAGN</name>
<dbReference type="PROSITE" id="PS50994">
    <property type="entry name" value="INTEGRASE"/>
    <property type="match status" value="1"/>
</dbReference>
<dbReference type="InterPro" id="IPR039537">
    <property type="entry name" value="Retrotran_Ty1/copia-like"/>
</dbReference>
<accession>A0A9Q0L2D0</accession>
<dbReference type="OrthoDB" id="6776856at2759"/>
<dbReference type="PANTHER" id="PTHR42648:SF28">
    <property type="entry name" value="TRANSPOSON-ENCODED PROTEIN WITH RIBONUCLEASE H-LIKE AND RETROVIRUS ZINC FINGER-LIKE DOMAINS"/>
    <property type="match status" value="1"/>
</dbReference>
<dbReference type="Proteomes" id="UP001141806">
    <property type="component" value="Unassembled WGS sequence"/>
</dbReference>
<dbReference type="GO" id="GO:0015074">
    <property type="term" value="P:DNA integration"/>
    <property type="evidence" value="ECO:0007669"/>
    <property type="project" value="InterPro"/>
</dbReference>
<dbReference type="InterPro" id="IPR001584">
    <property type="entry name" value="Integrase_cat-core"/>
</dbReference>
<dbReference type="PANTHER" id="PTHR42648">
    <property type="entry name" value="TRANSPOSASE, PUTATIVE-RELATED"/>
    <property type="match status" value="1"/>
</dbReference>
<feature type="domain" description="Integrase catalytic" evidence="2">
    <location>
        <begin position="1"/>
        <end position="154"/>
    </location>
</feature>
<feature type="region of interest" description="Disordered" evidence="1">
    <location>
        <begin position="174"/>
        <end position="198"/>
    </location>
</feature>
<organism evidence="3 4">
    <name type="scientific">Protea cynaroides</name>
    <dbReference type="NCBI Taxonomy" id="273540"/>
    <lineage>
        <taxon>Eukaryota</taxon>
        <taxon>Viridiplantae</taxon>
        <taxon>Streptophyta</taxon>
        <taxon>Embryophyta</taxon>
        <taxon>Tracheophyta</taxon>
        <taxon>Spermatophyta</taxon>
        <taxon>Magnoliopsida</taxon>
        <taxon>Proteales</taxon>
        <taxon>Proteaceae</taxon>
        <taxon>Protea</taxon>
    </lineage>
</organism>
<gene>
    <name evidence="3" type="ORF">NE237_031833</name>
</gene>
<dbReference type="EMBL" id="JAMYWD010000001">
    <property type="protein sequence ID" value="KAJ4980996.1"/>
    <property type="molecule type" value="Genomic_DNA"/>
</dbReference>
<reference evidence="3" key="1">
    <citation type="journal article" date="2023" name="Plant J.">
        <title>The genome of the king protea, Protea cynaroides.</title>
        <authorList>
            <person name="Chang J."/>
            <person name="Duong T.A."/>
            <person name="Schoeman C."/>
            <person name="Ma X."/>
            <person name="Roodt D."/>
            <person name="Barker N."/>
            <person name="Li Z."/>
            <person name="Van de Peer Y."/>
            <person name="Mizrachi E."/>
        </authorList>
    </citation>
    <scope>NUCLEOTIDE SEQUENCE</scope>
    <source>
        <tissue evidence="3">Young leaves</tissue>
    </source>
</reference>
<sequence length="198" mass="22541">MFFFAITTDDAYYSQRISSSISVQRSYRRTGLADGSVIYLICGSFDLVHAKRGKKIKHLHTDNGLEFCSKEFDRFCKDEGIARHHTVRDTPQQNGVAERMNSTLLERVRCLLSNAGLGRSYWVEAINTVCYLVNRSPTTATDYKTPIEVEFEITPSDSHDDDVIVQTDQFGKDIQTEPVSELNQEQELEHSIVSARPR</sequence>